<dbReference type="Pfam" id="PF14345">
    <property type="entry name" value="GDYXXLXY"/>
    <property type="match status" value="1"/>
</dbReference>
<proteinExistence type="predicted"/>
<reference evidence="1 2" key="1">
    <citation type="submission" date="2018-03" db="EMBL/GenBank/DDBJ databases">
        <title>The draft genome of Sphingosinicella sp. GL-C-18.</title>
        <authorList>
            <person name="Liu L."/>
            <person name="Li L."/>
            <person name="Liang L."/>
            <person name="Zhang X."/>
            <person name="Wang T."/>
        </authorList>
    </citation>
    <scope>NUCLEOTIDE SEQUENCE [LARGE SCALE GENOMIC DNA]</scope>
    <source>
        <strain evidence="1 2">GL-C-18</strain>
    </source>
</reference>
<protein>
    <recommendedName>
        <fullName evidence="3">GDYXXLXY domain-containing protein</fullName>
    </recommendedName>
</protein>
<gene>
    <name evidence="1" type="ORF">C7I55_18380</name>
</gene>
<sequence length="167" mass="18514">MRKAIVLLAGLLMLAFVNFGIFQREQLVTHGRIILLKLSPVDPRSLLQGDYMRLNFEAADQAFPARRRFANDQRRGDGHIVVAVDGHGVGRFRRIGDGAPLAPGEVALRYRMRGGQPHFGTNAYFFEEGQAAAYEKAAYGEFRVGDDGEAILTGLRDARGVRLGRSR</sequence>
<dbReference type="InterPro" id="IPR025833">
    <property type="entry name" value="GDYXXLXY"/>
</dbReference>
<accession>A0A2P7QKU1</accession>
<name>A0A2P7QKU1_9SPHN</name>
<evidence type="ECO:0000313" key="1">
    <source>
        <dbReference type="EMBL" id="PSJ38597.1"/>
    </source>
</evidence>
<keyword evidence="2" id="KW-1185">Reference proteome</keyword>
<evidence type="ECO:0008006" key="3">
    <source>
        <dbReference type="Google" id="ProtNLM"/>
    </source>
</evidence>
<organism evidence="1 2">
    <name type="scientific">Allosphingosinicella deserti</name>
    <dbReference type="NCBI Taxonomy" id="2116704"/>
    <lineage>
        <taxon>Bacteria</taxon>
        <taxon>Pseudomonadati</taxon>
        <taxon>Pseudomonadota</taxon>
        <taxon>Alphaproteobacteria</taxon>
        <taxon>Sphingomonadales</taxon>
        <taxon>Sphingomonadaceae</taxon>
        <taxon>Allosphingosinicella</taxon>
    </lineage>
</organism>
<evidence type="ECO:0000313" key="2">
    <source>
        <dbReference type="Proteomes" id="UP000241167"/>
    </source>
</evidence>
<comment type="caution">
    <text evidence="1">The sequence shown here is derived from an EMBL/GenBank/DDBJ whole genome shotgun (WGS) entry which is preliminary data.</text>
</comment>
<dbReference type="OrthoDB" id="4868247at2"/>
<dbReference type="Proteomes" id="UP000241167">
    <property type="component" value="Unassembled WGS sequence"/>
</dbReference>
<dbReference type="AlphaFoldDB" id="A0A2P7QKU1"/>
<dbReference type="EMBL" id="PXYI01000006">
    <property type="protein sequence ID" value="PSJ38597.1"/>
    <property type="molecule type" value="Genomic_DNA"/>
</dbReference>